<dbReference type="InterPro" id="IPR002543">
    <property type="entry name" value="FtsK_dom"/>
</dbReference>
<accession>A0A7Y0Y3I1</accession>
<dbReference type="SUPFAM" id="SSF52540">
    <property type="entry name" value="P-loop containing nucleoside triphosphate hydrolases"/>
    <property type="match status" value="1"/>
</dbReference>
<feature type="transmembrane region" description="Helical" evidence="4">
    <location>
        <begin position="40"/>
        <end position="61"/>
    </location>
</feature>
<dbReference type="PANTHER" id="PTHR22683:SF1">
    <property type="entry name" value="TYPE VII SECRETION SYSTEM PROTEIN ESSC"/>
    <property type="match status" value="1"/>
</dbReference>
<evidence type="ECO:0000256" key="4">
    <source>
        <dbReference type="SAM" id="Phobius"/>
    </source>
</evidence>
<dbReference type="InterPro" id="IPR027417">
    <property type="entry name" value="P-loop_NTPase"/>
</dbReference>
<name>A0A7Y0Y3I1_9ACTO</name>
<dbReference type="GO" id="GO:0003677">
    <property type="term" value="F:DNA binding"/>
    <property type="evidence" value="ECO:0007669"/>
    <property type="project" value="InterPro"/>
</dbReference>
<evidence type="ECO:0000256" key="1">
    <source>
        <dbReference type="ARBA" id="ARBA00022741"/>
    </source>
</evidence>
<dbReference type="GO" id="GO:0005524">
    <property type="term" value="F:ATP binding"/>
    <property type="evidence" value="ECO:0007669"/>
    <property type="project" value="UniProtKB-UniRule"/>
</dbReference>
<feature type="binding site" evidence="3">
    <location>
        <begin position="217"/>
        <end position="224"/>
    </location>
    <ligand>
        <name>ATP</name>
        <dbReference type="ChEBI" id="CHEBI:30616"/>
    </ligand>
</feature>
<evidence type="ECO:0000259" key="5">
    <source>
        <dbReference type="PROSITE" id="PS50901"/>
    </source>
</evidence>
<dbReference type="PROSITE" id="PS50901">
    <property type="entry name" value="FTSK"/>
    <property type="match status" value="1"/>
</dbReference>
<evidence type="ECO:0000313" key="7">
    <source>
        <dbReference type="Proteomes" id="UP000578252"/>
    </source>
</evidence>
<gene>
    <name evidence="6" type="ORF">HHJ78_01785</name>
</gene>
<dbReference type="Gene3D" id="3.40.50.300">
    <property type="entry name" value="P-loop containing nucleotide triphosphate hydrolases"/>
    <property type="match status" value="1"/>
</dbReference>
<feature type="domain" description="FtsK" evidence="5">
    <location>
        <begin position="200"/>
        <end position="395"/>
    </location>
</feature>
<keyword evidence="2 3" id="KW-0067">ATP-binding</keyword>
<dbReference type="EMBL" id="JABCUR010000001">
    <property type="protein sequence ID" value="NMW64295.1"/>
    <property type="molecule type" value="Genomic_DNA"/>
</dbReference>
<protein>
    <recommendedName>
        <fullName evidence="5">FtsK domain-containing protein</fullName>
    </recommendedName>
</protein>
<keyword evidence="1 3" id="KW-0547">Nucleotide-binding</keyword>
<comment type="caution">
    <text evidence="6">The sequence shown here is derived from an EMBL/GenBank/DDBJ whole genome shotgun (WGS) entry which is preliminary data.</text>
</comment>
<keyword evidence="4" id="KW-0812">Transmembrane</keyword>
<keyword evidence="4" id="KW-1133">Transmembrane helix</keyword>
<proteinExistence type="predicted"/>
<keyword evidence="4" id="KW-0472">Membrane</keyword>
<evidence type="ECO:0000313" key="6">
    <source>
        <dbReference type="EMBL" id="NMW64295.1"/>
    </source>
</evidence>
<organism evidence="6 7">
    <name type="scientific">Mobiluncus mulieris</name>
    <dbReference type="NCBI Taxonomy" id="2052"/>
    <lineage>
        <taxon>Bacteria</taxon>
        <taxon>Bacillati</taxon>
        <taxon>Actinomycetota</taxon>
        <taxon>Actinomycetes</taxon>
        <taxon>Actinomycetales</taxon>
        <taxon>Actinomycetaceae</taxon>
        <taxon>Mobiluncus</taxon>
    </lineage>
</organism>
<dbReference type="InterPro" id="IPR050206">
    <property type="entry name" value="FtsK/SpoIIIE/SftA"/>
</dbReference>
<evidence type="ECO:0000256" key="2">
    <source>
        <dbReference type="ARBA" id="ARBA00022840"/>
    </source>
</evidence>
<sequence>MQNNTSPSLGTSVLKSTVFSLIQLTIIAAGLFYFRDNINLKVAGIIAAIVVVVIPAIIAIIDRLRGTPKWINFLGYALGWWRIDWFIWARKWRAARLWEMLGYEEDGKVRLTRTRDGDILRAKVPGLDRERLITDLKKYLDRRKYATITPIDHEGRTDFAEVFLWRTDPLRRAFEITTPDEVDVNTEAGTIQGLARDDFGQDVNLDFSGVSGMLVAGMSGSGKTLSLISGLFPYFFEGASTGETKLFIADGKGGGDWSALAPLALNRKPGEVDITELAHITGWLCKERSRRVAFCEKVGVANGWNLPRKQMPHFTLIIDECQLFLSQGNFFTKEEKHAYQQVIRGITELVKMGRSAAITVILITQKTDGEAIPTQIRDIAQLRVSFRQPNRVGSELIFGTIPEDAISPHELPARMPGLAVVLNDRSEYTRCRFNYITDNTARNWREMAMRTRAEIAQKTTQNQNFGGRKVGVTR</sequence>
<dbReference type="PANTHER" id="PTHR22683">
    <property type="entry name" value="SPORULATION PROTEIN RELATED"/>
    <property type="match status" value="1"/>
</dbReference>
<feature type="transmembrane region" description="Helical" evidence="4">
    <location>
        <begin position="12"/>
        <end position="34"/>
    </location>
</feature>
<reference evidence="6 7" key="1">
    <citation type="submission" date="2020-04" db="EMBL/GenBank/DDBJ databases">
        <title>Antimicrobial susceptibility and clonality of vaginal-derived multi-drug resistant Mobiluncus isolates in China.</title>
        <authorList>
            <person name="Zhang X."/>
        </authorList>
    </citation>
    <scope>NUCLEOTIDE SEQUENCE [LARGE SCALE GENOMIC DNA]</scope>
    <source>
        <strain evidence="6 7">13</strain>
    </source>
</reference>
<dbReference type="AlphaFoldDB" id="A0A7Y0Y3I1"/>
<evidence type="ECO:0000256" key="3">
    <source>
        <dbReference type="PROSITE-ProRule" id="PRU00289"/>
    </source>
</evidence>
<dbReference type="Pfam" id="PF01580">
    <property type="entry name" value="FtsK_SpoIIIE"/>
    <property type="match status" value="1"/>
</dbReference>
<dbReference type="RefSeq" id="WP_169771466.1">
    <property type="nucleotide sequence ID" value="NZ_JABCUR010000001.1"/>
</dbReference>
<dbReference type="Proteomes" id="UP000578252">
    <property type="component" value="Unassembled WGS sequence"/>
</dbReference>